<dbReference type="Pfam" id="PF00027">
    <property type="entry name" value="cNMP_binding"/>
    <property type="match status" value="1"/>
</dbReference>
<dbReference type="InterPro" id="IPR036390">
    <property type="entry name" value="WH_DNA-bd_sf"/>
</dbReference>
<evidence type="ECO:0000259" key="5">
    <source>
        <dbReference type="PROSITE" id="PS51063"/>
    </source>
</evidence>
<dbReference type="InterPro" id="IPR000595">
    <property type="entry name" value="cNMP-bd_dom"/>
</dbReference>
<dbReference type="PROSITE" id="PS50042">
    <property type="entry name" value="CNMP_BINDING_3"/>
    <property type="match status" value="1"/>
</dbReference>
<dbReference type="CDD" id="cd00092">
    <property type="entry name" value="HTH_CRP"/>
    <property type="match status" value="1"/>
</dbReference>
<keyword evidence="2" id="KW-0238">DNA-binding</keyword>
<dbReference type="SMART" id="SM00419">
    <property type="entry name" value="HTH_CRP"/>
    <property type="match status" value="1"/>
</dbReference>
<dbReference type="SMART" id="SM00100">
    <property type="entry name" value="cNMP"/>
    <property type="match status" value="1"/>
</dbReference>
<keyword evidence="1" id="KW-0805">Transcription regulation</keyword>
<dbReference type="Gene3D" id="2.60.120.10">
    <property type="entry name" value="Jelly Rolls"/>
    <property type="match status" value="1"/>
</dbReference>
<dbReference type="SUPFAM" id="SSF51206">
    <property type="entry name" value="cAMP-binding domain-like"/>
    <property type="match status" value="1"/>
</dbReference>
<dbReference type="AlphaFoldDB" id="A0A1G9WAM9"/>
<dbReference type="PRINTS" id="PR00034">
    <property type="entry name" value="HTHCRP"/>
</dbReference>
<protein>
    <submittedName>
        <fullName evidence="6">CRP/FNR family transcriptional regulator, anaerobic regulatory protein</fullName>
    </submittedName>
</protein>
<feature type="domain" description="Cyclic nucleotide-binding" evidence="4">
    <location>
        <begin position="18"/>
        <end position="138"/>
    </location>
</feature>
<keyword evidence="3" id="KW-0804">Transcription</keyword>
<dbReference type="STRING" id="392333.SAMN05660860_03224"/>
<organism evidence="6">
    <name type="scientific">Geoalkalibacter ferrihydriticus</name>
    <dbReference type="NCBI Taxonomy" id="392333"/>
    <lineage>
        <taxon>Bacteria</taxon>
        <taxon>Pseudomonadati</taxon>
        <taxon>Thermodesulfobacteriota</taxon>
        <taxon>Desulfuromonadia</taxon>
        <taxon>Desulfuromonadales</taxon>
        <taxon>Geoalkalibacteraceae</taxon>
        <taxon>Geoalkalibacter</taxon>
    </lineage>
</organism>
<dbReference type="RefSeq" id="WP_052446023.1">
    <property type="nucleotide sequence ID" value="NZ_FNGU01000010.1"/>
</dbReference>
<dbReference type="GO" id="GO:0003677">
    <property type="term" value="F:DNA binding"/>
    <property type="evidence" value="ECO:0007669"/>
    <property type="project" value="UniProtKB-KW"/>
</dbReference>
<dbReference type="PROSITE" id="PS51063">
    <property type="entry name" value="HTH_CRP_2"/>
    <property type="match status" value="1"/>
</dbReference>
<dbReference type="PANTHER" id="PTHR24567">
    <property type="entry name" value="CRP FAMILY TRANSCRIPTIONAL REGULATORY PROTEIN"/>
    <property type="match status" value="1"/>
</dbReference>
<dbReference type="InterPro" id="IPR018490">
    <property type="entry name" value="cNMP-bd_dom_sf"/>
</dbReference>
<dbReference type="PANTHER" id="PTHR24567:SF28">
    <property type="entry name" value="LISTERIOLYSIN REGULATORY PROTEIN"/>
    <property type="match status" value="1"/>
</dbReference>
<sequence>MAVKASEESICRLSECEIFEKILPRYEQDLKELFTRKIVEKSQALFLQNEKPNKIHFLCSGKMKQSRTNYSGKNSTIRIFGPVNFLDIASVLTEEKYSFSCYALERSCVHAIDKSDFLRIFESDANFSRVILRQLCADTIRLKNELSNCRGLPGRQNLASLLISLAEDFGNKKRAGIELDILLSRAEMAEMCGMTTEALIRLLTGFKKEGLVEALDGKRLVIRDFQRLLEISRS</sequence>
<dbReference type="InterPro" id="IPR014710">
    <property type="entry name" value="RmlC-like_jellyroll"/>
</dbReference>
<evidence type="ECO:0000256" key="1">
    <source>
        <dbReference type="ARBA" id="ARBA00023015"/>
    </source>
</evidence>
<evidence type="ECO:0000259" key="4">
    <source>
        <dbReference type="PROSITE" id="PS50042"/>
    </source>
</evidence>
<dbReference type="Gene3D" id="1.10.10.10">
    <property type="entry name" value="Winged helix-like DNA-binding domain superfamily/Winged helix DNA-binding domain"/>
    <property type="match status" value="1"/>
</dbReference>
<dbReference type="InterPro" id="IPR036388">
    <property type="entry name" value="WH-like_DNA-bd_sf"/>
</dbReference>
<dbReference type="GO" id="GO:0003700">
    <property type="term" value="F:DNA-binding transcription factor activity"/>
    <property type="evidence" value="ECO:0007669"/>
    <property type="project" value="TreeGrafter"/>
</dbReference>
<dbReference type="EMBL" id="FNGU01000010">
    <property type="protein sequence ID" value="SDM81550.1"/>
    <property type="molecule type" value="Genomic_DNA"/>
</dbReference>
<feature type="domain" description="HTH crp-type" evidence="5">
    <location>
        <begin position="150"/>
        <end position="226"/>
    </location>
</feature>
<evidence type="ECO:0000256" key="2">
    <source>
        <dbReference type="ARBA" id="ARBA00023125"/>
    </source>
</evidence>
<dbReference type="InterPro" id="IPR050397">
    <property type="entry name" value="Env_Response_Regulators"/>
</dbReference>
<name>A0A1G9WAM9_9BACT</name>
<gene>
    <name evidence="6" type="ORF">SAMN05660860_03224</name>
</gene>
<accession>A0A1G9WAM9</accession>
<dbReference type="CDD" id="cd00038">
    <property type="entry name" value="CAP_ED"/>
    <property type="match status" value="1"/>
</dbReference>
<proteinExistence type="predicted"/>
<dbReference type="Pfam" id="PF13545">
    <property type="entry name" value="HTH_Crp_2"/>
    <property type="match status" value="1"/>
</dbReference>
<dbReference type="Proteomes" id="UP000182146">
    <property type="component" value="Unassembled WGS sequence"/>
</dbReference>
<evidence type="ECO:0000256" key="3">
    <source>
        <dbReference type="ARBA" id="ARBA00023163"/>
    </source>
</evidence>
<evidence type="ECO:0000313" key="6">
    <source>
        <dbReference type="EMBL" id="SDM81550.1"/>
    </source>
</evidence>
<dbReference type="InterPro" id="IPR012318">
    <property type="entry name" value="HTH_CRP"/>
</dbReference>
<dbReference type="SUPFAM" id="SSF46785">
    <property type="entry name" value="Winged helix' DNA-binding domain"/>
    <property type="match status" value="1"/>
</dbReference>
<dbReference type="GO" id="GO:0005829">
    <property type="term" value="C:cytosol"/>
    <property type="evidence" value="ECO:0007669"/>
    <property type="project" value="TreeGrafter"/>
</dbReference>
<reference evidence="6" key="1">
    <citation type="submission" date="2016-10" db="EMBL/GenBank/DDBJ databases">
        <authorList>
            <person name="de Groot N.N."/>
        </authorList>
    </citation>
    <scope>NUCLEOTIDE SEQUENCE [LARGE SCALE GENOMIC DNA]</scope>
    <source>
        <strain evidence="6">DSM 17813</strain>
    </source>
</reference>
<dbReference type="OrthoDB" id="7643467at2"/>